<evidence type="ECO:0000313" key="2">
    <source>
        <dbReference type="EMBL" id="QDV22898.1"/>
    </source>
</evidence>
<feature type="signal peptide" evidence="1">
    <location>
        <begin position="1"/>
        <end position="22"/>
    </location>
</feature>
<evidence type="ECO:0000313" key="3">
    <source>
        <dbReference type="Proteomes" id="UP000318017"/>
    </source>
</evidence>
<dbReference type="KEGG" id="ahel:Q31a_11910"/>
<organism evidence="2 3">
    <name type="scientific">Aureliella helgolandensis</name>
    <dbReference type="NCBI Taxonomy" id="2527968"/>
    <lineage>
        <taxon>Bacteria</taxon>
        <taxon>Pseudomonadati</taxon>
        <taxon>Planctomycetota</taxon>
        <taxon>Planctomycetia</taxon>
        <taxon>Pirellulales</taxon>
        <taxon>Pirellulaceae</taxon>
        <taxon>Aureliella</taxon>
    </lineage>
</organism>
<protein>
    <submittedName>
        <fullName evidence="2">Uncharacterized protein</fullName>
    </submittedName>
</protein>
<feature type="chain" id="PRO_5022095220" evidence="1">
    <location>
        <begin position="23"/>
        <end position="168"/>
    </location>
</feature>
<keyword evidence="1" id="KW-0732">Signal</keyword>
<keyword evidence="3" id="KW-1185">Reference proteome</keyword>
<name>A0A518G2S8_9BACT</name>
<proteinExistence type="predicted"/>
<dbReference type="OrthoDB" id="288251at2"/>
<dbReference type="Proteomes" id="UP000318017">
    <property type="component" value="Chromosome"/>
</dbReference>
<accession>A0A518G2S8</accession>
<dbReference type="AlphaFoldDB" id="A0A518G2S8"/>
<reference evidence="2 3" key="1">
    <citation type="submission" date="2019-02" db="EMBL/GenBank/DDBJ databases">
        <title>Deep-cultivation of Planctomycetes and their phenomic and genomic characterization uncovers novel biology.</title>
        <authorList>
            <person name="Wiegand S."/>
            <person name="Jogler M."/>
            <person name="Boedeker C."/>
            <person name="Pinto D."/>
            <person name="Vollmers J."/>
            <person name="Rivas-Marin E."/>
            <person name="Kohn T."/>
            <person name="Peeters S.H."/>
            <person name="Heuer A."/>
            <person name="Rast P."/>
            <person name="Oberbeckmann S."/>
            <person name="Bunk B."/>
            <person name="Jeske O."/>
            <person name="Meyerdierks A."/>
            <person name="Storesund J.E."/>
            <person name="Kallscheuer N."/>
            <person name="Luecker S."/>
            <person name="Lage O.M."/>
            <person name="Pohl T."/>
            <person name="Merkel B.J."/>
            <person name="Hornburger P."/>
            <person name="Mueller R.-W."/>
            <person name="Bruemmer F."/>
            <person name="Labrenz M."/>
            <person name="Spormann A.M."/>
            <person name="Op den Camp H."/>
            <person name="Overmann J."/>
            <person name="Amann R."/>
            <person name="Jetten M.S.M."/>
            <person name="Mascher T."/>
            <person name="Medema M.H."/>
            <person name="Devos D.P."/>
            <person name="Kaster A.-K."/>
            <person name="Ovreas L."/>
            <person name="Rohde M."/>
            <person name="Galperin M.Y."/>
            <person name="Jogler C."/>
        </authorList>
    </citation>
    <scope>NUCLEOTIDE SEQUENCE [LARGE SCALE GENOMIC DNA]</scope>
    <source>
        <strain evidence="2 3">Q31a</strain>
    </source>
</reference>
<gene>
    <name evidence="2" type="ORF">Q31a_11910</name>
</gene>
<sequence precursor="true">MTFPRFGLRRLFLLTLACACCAAFTTWVITARKYARQQAGLGIQSKIEHWPYVLRNLLKDAPSLGTGVTPCGLTAGFDQSSIWRVNSNAPIIDFLKSQQNLEITDRSHSKANYLIKALPVEWPKQNWKSSTWYATPGFGTQHIEVTDLYLMAIDSDTGDAIVYHENHF</sequence>
<dbReference type="RefSeq" id="WP_145075163.1">
    <property type="nucleotide sequence ID" value="NZ_CP036298.1"/>
</dbReference>
<evidence type="ECO:0000256" key="1">
    <source>
        <dbReference type="SAM" id="SignalP"/>
    </source>
</evidence>
<dbReference type="EMBL" id="CP036298">
    <property type="protein sequence ID" value="QDV22898.1"/>
    <property type="molecule type" value="Genomic_DNA"/>
</dbReference>